<dbReference type="InterPro" id="IPR014001">
    <property type="entry name" value="Helicase_ATP-bd"/>
</dbReference>
<feature type="compositionally biased region" description="Acidic residues" evidence="6">
    <location>
        <begin position="275"/>
        <end position="289"/>
    </location>
</feature>
<dbReference type="EC" id="3.6.4.13" evidence="5"/>
<reference evidence="8 9" key="1">
    <citation type="submission" date="2019-02" db="EMBL/GenBank/DDBJ databases">
        <title>Genome sequencing of the rare red list fungi Phlebia centrifuga.</title>
        <authorList>
            <person name="Buettner E."/>
            <person name="Kellner H."/>
        </authorList>
    </citation>
    <scope>NUCLEOTIDE SEQUENCE [LARGE SCALE GENOMIC DNA]</scope>
    <source>
        <strain evidence="8 9">DSM 108282</strain>
    </source>
</reference>
<feature type="region of interest" description="Disordered" evidence="6">
    <location>
        <begin position="1"/>
        <end position="37"/>
    </location>
</feature>
<dbReference type="PANTHER" id="PTHR24031">
    <property type="entry name" value="RNA HELICASE"/>
    <property type="match status" value="1"/>
</dbReference>
<evidence type="ECO:0000313" key="8">
    <source>
        <dbReference type="EMBL" id="THH00977.1"/>
    </source>
</evidence>
<dbReference type="EMBL" id="SGPJ01000035">
    <property type="protein sequence ID" value="THH00977.1"/>
    <property type="molecule type" value="Genomic_DNA"/>
</dbReference>
<keyword evidence="2 4" id="KW-0378">Hydrolase</keyword>
<organism evidence="8 9">
    <name type="scientific">Hermanssonia centrifuga</name>
    <dbReference type="NCBI Taxonomy" id="98765"/>
    <lineage>
        <taxon>Eukaryota</taxon>
        <taxon>Fungi</taxon>
        <taxon>Dikarya</taxon>
        <taxon>Basidiomycota</taxon>
        <taxon>Agaricomycotina</taxon>
        <taxon>Agaricomycetes</taxon>
        <taxon>Polyporales</taxon>
        <taxon>Meruliaceae</taxon>
        <taxon>Hermanssonia</taxon>
    </lineage>
</organism>
<keyword evidence="1 4" id="KW-0547">Nucleotide-binding</keyword>
<keyword evidence="5" id="KW-0694">RNA-binding</keyword>
<evidence type="ECO:0000256" key="3">
    <source>
        <dbReference type="ARBA" id="ARBA00022840"/>
    </source>
</evidence>
<evidence type="ECO:0000256" key="1">
    <source>
        <dbReference type="ARBA" id="ARBA00022741"/>
    </source>
</evidence>
<keyword evidence="3 4" id="KW-0067">ATP-binding</keyword>
<dbReference type="GO" id="GO:0003723">
    <property type="term" value="F:RNA binding"/>
    <property type="evidence" value="ECO:0007669"/>
    <property type="project" value="UniProtKB-UniRule"/>
</dbReference>
<dbReference type="PROSITE" id="PS51192">
    <property type="entry name" value="HELICASE_ATP_BIND_1"/>
    <property type="match status" value="1"/>
</dbReference>
<gene>
    <name evidence="8" type="ORF">EW026_g1631</name>
</gene>
<comment type="function">
    <text evidence="5">RNA helicase.</text>
</comment>
<comment type="similarity">
    <text evidence="4">Belongs to the DEAD box helicase family.</text>
</comment>
<evidence type="ECO:0000256" key="6">
    <source>
        <dbReference type="SAM" id="MobiDB-lite"/>
    </source>
</evidence>
<dbReference type="Gene3D" id="3.40.50.300">
    <property type="entry name" value="P-loop containing nucleotide triphosphate hydrolases"/>
    <property type="match status" value="1"/>
</dbReference>
<evidence type="ECO:0000256" key="4">
    <source>
        <dbReference type="RuleBase" id="RU000492"/>
    </source>
</evidence>
<feature type="region of interest" description="Disordered" evidence="6">
    <location>
        <begin position="455"/>
        <end position="475"/>
    </location>
</feature>
<dbReference type="GO" id="GO:0016787">
    <property type="term" value="F:hydrolase activity"/>
    <property type="evidence" value="ECO:0007669"/>
    <property type="project" value="UniProtKB-KW"/>
</dbReference>
<name>A0A4S4KRK6_9APHY</name>
<feature type="region of interest" description="Disordered" evidence="6">
    <location>
        <begin position="139"/>
        <end position="182"/>
    </location>
</feature>
<dbReference type="InterPro" id="IPR000629">
    <property type="entry name" value="RNA-helicase_DEAD-box_CS"/>
</dbReference>
<evidence type="ECO:0000256" key="2">
    <source>
        <dbReference type="ARBA" id="ARBA00022801"/>
    </source>
</evidence>
<accession>A0A4S4KRK6</accession>
<feature type="domain" description="Helicase ATP-binding" evidence="7">
    <location>
        <begin position="175"/>
        <end position="325"/>
    </location>
</feature>
<dbReference type="SUPFAM" id="SSF52540">
    <property type="entry name" value="P-loop containing nucleoside triphosphate hydrolases"/>
    <property type="match status" value="1"/>
</dbReference>
<feature type="compositionally biased region" description="Basic and acidic residues" evidence="6">
    <location>
        <begin position="85"/>
        <end position="95"/>
    </location>
</feature>
<dbReference type="AlphaFoldDB" id="A0A4S4KRK6"/>
<keyword evidence="4" id="KW-0347">Helicase</keyword>
<dbReference type="PROSITE" id="PS00039">
    <property type="entry name" value="DEAD_ATP_HELICASE"/>
    <property type="match status" value="1"/>
</dbReference>
<sequence length="558" mass="61964">MALMAGKTVKRKANVLSSSSRKKAKTQQLSANDLPWKTVSTRQEAGIDSEMNGIMELEEVDGVEVVYEQTDNGRVVRFNVAEDRHEALTESRESISDQPEAGPSSPHNISDDVDELVAEEQPFDSDVSVFDVKVEADEDTSTLLADKPEGQQPGKRGKGKGKGKGKDKGNAQLSATQATKSKGPPLVSVAAIVGGMSAQKQRRILDRGVDILVATPGRLWDILQEDDSLATDIKNLRYLVLDEADRMIETGHFAELDNILRLTLKEAPEDEIEPEFGLDKSEEAEEDQAPETASGGEMQTFVFSATLSKDLQRNLKRHAPKGRKNKKIASTLDDLLMRLDFRDPDPEVIDLSPAGGLVSTLKESRVDCLATDKDGYLYYFLLRYPGRSLVFLSSIDEEEEIPEMSIELHMLDKLKARIQVARQIDSTQHKIKKENHEKNWLREAAEAMELELDSDLDLSQDDGDKPSKYQKKKRSAKSAALKAELKQLLAQPLIARGVSTRYITSGSRPIVDDVIAGDYHETMIGLTKTEAGDDVLPAKPRKVKKKEEEFEEWNGFSS</sequence>
<comment type="domain">
    <text evidence="5">The Q motif is unique to and characteristic of the DEAD box family of RNA helicases and controls ATP binding and hydrolysis.</text>
</comment>
<keyword evidence="9" id="KW-1185">Reference proteome</keyword>
<dbReference type="InterPro" id="IPR027417">
    <property type="entry name" value="P-loop_NTPase"/>
</dbReference>
<dbReference type="GO" id="GO:0005524">
    <property type="term" value="F:ATP binding"/>
    <property type="evidence" value="ECO:0007669"/>
    <property type="project" value="UniProtKB-UniRule"/>
</dbReference>
<dbReference type="InterPro" id="IPR011545">
    <property type="entry name" value="DEAD/DEAH_box_helicase_dom"/>
</dbReference>
<feature type="region of interest" description="Disordered" evidence="6">
    <location>
        <begin position="85"/>
        <end position="110"/>
    </location>
</feature>
<comment type="catalytic activity">
    <reaction evidence="5">
        <text>ATP + H2O = ADP + phosphate + H(+)</text>
        <dbReference type="Rhea" id="RHEA:13065"/>
        <dbReference type="ChEBI" id="CHEBI:15377"/>
        <dbReference type="ChEBI" id="CHEBI:15378"/>
        <dbReference type="ChEBI" id="CHEBI:30616"/>
        <dbReference type="ChEBI" id="CHEBI:43474"/>
        <dbReference type="ChEBI" id="CHEBI:456216"/>
        <dbReference type="EC" id="3.6.4.13"/>
    </reaction>
</comment>
<dbReference type="Pfam" id="PF00270">
    <property type="entry name" value="DEAD"/>
    <property type="match status" value="1"/>
</dbReference>
<evidence type="ECO:0000313" key="9">
    <source>
        <dbReference type="Proteomes" id="UP000309038"/>
    </source>
</evidence>
<dbReference type="SMART" id="SM00487">
    <property type="entry name" value="DEXDc"/>
    <property type="match status" value="1"/>
</dbReference>
<proteinExistence type="inferred from homology"/>
<evidence type="ECO:0000259" key="7">
    <source>
        <dbReference type="PROSITE" id="PS51192"/>
    </source>
</evidence>
<dbReference type="GO" id="GO:0003724">
    <property type="term" value="F:RNA helicase activity"/>
    <property type="evidence" value="ECO:0007669"/>
    <property type="project" value="UniProtKB-EC"/>
</dbReference>
<comment type="caution">
    <text evidence="8">The sequence shown here is derived from an EMBL/GenBank/DDBJ whole genome shotgun (WGS) entry which is preliminary data.</text>
</comment>
<feature type="compositionally biased region" description="Polar residues" evidence="6">
    <location>
        <begin position="171"/>
        <end position="180"/>
    </location>
</feature>
<evidence type="ECO:0000256" key="5">
    <source>
        <dbReference type="RuleBase" id="RU365068"/>
    </source>
</evidence>
<protein>
    <recommendedName>
        <fullName evidence="5">ATP-dependent RNA helicase</fullName>
        <ecNumber evidence="5">3.6.4.13</ecNumber>
    </recommendedName>
</protein>
<feature type="region of interest" description="Disordered" evidence="6">
    <location>
        <begin position="275"/>
        <end position="295"/>
    </location>
</feature>
<dbReference type="Proteomes" id="UP000309038">
    <property type="component" value="Unassembled WGS sequence"/>
</dbReference>